<proteinExistence type="inferred from homology"/>
<evidence type="ECO:0000256" key="7">
    <source>
        <dbReference type="ARBA" id="ARBA00022792"/>
    </source>
</evidence>
<dbReference type="PROSITE" id="PS00667">
    <property type="entry name" value="COMPLEX1_ND1_1"/>
    <property type="match status" value="1"/>
</dbReference>
<dbReference type="AlphaFoldDB" id="A0A1Q2TBN8"/>
<evidence type="ECO:0000313" key="15">
    <source>
        <dbReference type="EMBL" id="BAW89028.1"/>
    </source>
</evidence>
<evidence type="ECO:0000256" key="13">
    <source>
        <dbReference type="RuleBase" id="RU000473"/>
    </source>
</evidence>
<keyword evidence="9 13" id="KW-0830">Ubiquinone</keyword>
<evidence type="ECO:0000256" key="3">
    <source>
        <dbReference type="ARBA" id="ARBA00010535"/>
    </source>
</evidence>
<dbReference type="PANTHER" id="PTHR11432">
    <property type="entry name" value="NADH DEHYDROGENASE SUBUNIT 1"/>
    <property type="match status" value="1"/>
</dbReference>
<name>A0A1Q2TBN8_BOMHP</name>
<evidence type="ECO:0000256" key="2">
    <source>
        <dbReference type="ARBA" id="ARBA00004448"/>
    </source>
</evidence>
<evidence type="ECO:0000256" key="11">
    <source>
        <dbReference type="ARBA" id="ARBA00023136"/>
    </source>
</evidence>
<feature type="transmembrane region" description="Helical" evidence="14">
    <location>
        <begin position="252"/>
        <end position="272"/>
    </location>
</feature>
<dbReference type="GO" id="GO:0008137">
    <property type="term" value="F:NADH dehydrogenase (ubiquinone) activity"/>
    <property type="evidence" value="ECO:0007669"/>
    <property type="project" value="UniProtKB-EC"/>
</dbReference>
<dbReference type="GO" id="GO:0003954">
    <property type="term" value="F:NADH dehydrogenase activity"/>
    <property type="evidence" value="ECO:0007669"/>
    <property type="project" value="TreeGrafter"/>
</dbReference>
<evidence type="ECO:0000256" key="10">
    <source>
        <dbReference type="ARBA" id="ARBA00023128"/>
    </source>
</evidence>
<gene>
    <name evidence="15" type="primary">ND1</name>
</gene>
<evidence type="ECO:0000256" key="12">
    <source>
        <dbReference type="RuleBase" id="RU000471"/>
    </source>
</evidence>
<feature type="transmembrane region" description="Helical" evidence="14">
    <location>
        <begin position="221"/>
        <end position="246"/>
    </location>
</feature>
<evidence type="ECO:0000256" key="8">
    <source>
        <dbReference type="ARBA" id="ARBA00022989"/>
    </source>
</evidence>
<protein>
    <recommendedName>
        <fullName evidence="4 13">NADH-ubiquinone oxidoreductase chain 1</fullName>
        <ecNumber evidence="13">7.1.1.2</ecNumber>
    </recommendedName>
</protein>
<dbReference type="GO" id="GO:0009060">
    <property type="term" value="P:aerobic respiration"/>
    <property type="evidence" value="ECO:0007669"/>
    <property type="project" value="TreeGrafter"/>
</dbReference>
<keyword evidence="10 13" id="KW-0496">Mitochondrion</keyword>
<comment type="subcellular location">
    <subcellularLocation>
        <location evidence="2 12">Mitochondrion inner membrane</location>
        <topology evidence="2 12">Multi-pass membrane protein</topology>
    </subcellularLocation>
</comment>
<evidence type="ECO:0000256" key="9">
    <source>
        <dbReference type="ARBA" id="ARBA00023075"/>
    </source>
</evidence>
<keyword evidence="5" id="KW-0813">Transport</keyword>
<keyword evidence="6 12" id="KW-0812">Transmembrane</keyword>
<dbReference type="EC" id="7.1.1.2" evidence="13"/>
<evidence type="ECO:0000256" key="6">
    <source>
        <dbReference type="ARBA" id="ARBA00022692"/>
    </source>
</evidence>
<comment type="catalytic activity">
    <reaction evidence="13">
        <text>a ubiquinone + NADH + 5 H(+)(in) = a ubiquinol + NAD(+) + 4 H(+)(out)</text>
        <dbReference type="Rhea" id="RHEA:29091"/>
        <dbReference type="Rhea" id="RHEA-COMP:9565"/>
        <dbReference type="Rhea" id="RHEA-COMP:9566"/>
        <dbReference type="ChEBI" id="CHEBI:15378"/>
        <dbReference type="ChEBI" id="CHEBI:16389"/>
        <dbReference type="ChEBI" id="CHEBI:17976"/>
        <dbReference type="ChEBI" id="CHEBI:57540"/>
        <dbReference type="ChEBI" id="CHEBI:57945"/>
        <dbReference type="EC" id="7.1.1.2"/>
    </reaction>
</comment>
<feature type="transmembrane region" description="Helical" evidence="14">
    <location>
        <begin position="284"/>
        <end position="302"/>
    </location>
</feature>
<evidence type="ECO:0000256" key="5">
    <source>
        <dbReference type="ARBA" id="ARBA00022448"/>
    </source>
</evidence>
<accession>A0A1Q2TBN8</accession>
<organism evidence="15">
    <name type="scientific">Bombus hypocrita hypocrita</name>
    <dbReference type="NCBI Taxonomy" id="130702"/>
    <lineage>
        <taxon>Eukaryota</taxon>
        <taxon>Metazoa</taxon>
        <taxon>Ecdysozoa</taxon>
        <taxon>Arthropoda</taxon>
        <taxon>Hexapoda</taxon>
        <taxon>Insecta</taxon>
        <taxon>Pterygota</taxon>
        <taxon>Neoptera</taxon>
        <taxon>Endopterygota</taxon>
        <taxon>Hymenoptera</taxon>
        <taxon>Apocrita</taxon>
        <taxon>Aculeata</taxon>
        <taxon>Apoidea</taxon>
        <taxon>Anthophila</taxon>
        <taxon>Apidae</taxon>
        <taxon>Bombus</taxon>
        <taxon>Bombus</taxon>
    </lineage>
</organism>
<evidence type="ECO:0000256" key="4">
    <source>
        <dbReference type="ARBA" id="ARBA00021009"/>
    </source>
</evidence>
<dbReference type="PROSITE" id="PS00668">
    <property type="entry name" value="COMPLEX1_ND1_2"/>
    <property type="match status" value="1"/>
</dbReference>
<feature type="transmembrane region" description="Helical" evidence="14">
    <location>
        <begin position="138"/>
        <end position="159"/>
    </location>
</feature>
<keyword evidence="7" id="KW-0999">Mitochondrion inner membrane</keyword>
<evidence type="ECO:0000256" key="1">
    <source>
        <dbReference type="ARBA" id="ARBA00003257"/>
    </source>
</evidence>
<dbReference type="PANTHER" id="PTHR11432:SF3">
    <property type="entry name" value="NADH-UBIQUINONE OXIDOREDUCTASE CHAIN 1"/>
    <property type="match status" value="1"/>
</dbReference>
<keyword evidence="11 14" id="KW-0472">Membrane</keyword>
<sequence length="309" mass="36996">MMIMNNLLNYILLIIMVLISVAFLTLFERKILGFIQLRNGPNKIMFKGLFQPFSDALKLMTKEIFYLSVNLSYLCSPMVMFFLSVILWLIYPWVNKFYFMDFSIIYLMLVLSLMVYPVMMIGWVSMCNYSILGSLRSVSQMISFEILLFLMFFIMMIMIEDYSFFEFFKFQKNIKFMFFLYPLYLIFMLSVLIDLNRVPFDLIEGESELVSGFNIEYFSSLFVLIFLSEYMNIMFISIILTVMFYGLNSSSLYFLLIFMFHLIFLIMIRGVLPRIRYDILMKACWLELLVLILMYCFLVYLMKEMIMLC</sequence>
<feature type="transmembrane region" description="Helical" evidence="14">
    <location>
        <begin position="103"/>
        <end position="126"/>
    </location>
</feature>
<evidence type="ECO:0000256" key="14">
    <source>
        <dbReference type="SAM" id="Phobius"/>
    </source>
</evidence>
<comment type="similarity">
    <text evidence="3 12">Belongs to the complex I subunit 1 family.</text>
</comment>
<feature type="transmembrane region" description="Helical" evidence="14">
    <location>
        <begin position="6"/>
        <end position="27"/>
    </location>
</feature>
<comment type="function">
    <text evidence="1">Core subunit of the mitochondrial membrane respiratory chain NADH dehydrogenase (Complex I) that is believed to belong to the minimal assembly required for catalysis. Complex I functions in the transfer of electrons from NADH to the respiratory chain. The immediate electron acceptor for the enzyme is believed to be ubiquinone.</text>
</comment>
<keyword evidence="8 14" id="KW-1133">Transmembrane helix</keyword>
<dbReference type="InterPro" id="IPR018086">
    <property type="entry name" value="NADH_UbQ_OxRdtase_su1_CS"/>
</dbReference>
<dbReference type="EMBL" id="AP017662">
    <property type="protein sequence ID" value="BAW89028.1"/>
    <property type="molecule type" value="Genomic_DNA"/>
</dbReference>
<feature type="transmembrane region" description="Helical" evidence="14">
    <location>
        <begin position="64"/>
        <end position="91"/>
    </location>
</feature>
<keyword evidence="12" id="KW-0520">NAD</keyword>
<dbReference type="InterPro" id="IPR001694">
    <property type="entry name" value="NADH_UbQ_OxRdtase_su1/FPO"/>
</dbReference>
<geneLocation type="mitochondrion" evidence="15"/>
<feature type="transmembrane region" description="Helical" evidence="14">
    <location>
        <begin position="179"/>
        <end position="200"/>
    </location>
</feature>
<reference evidence="15" key="1">
    <citation type="submission" date="2016-10" db="EMBL/GenBank/DDBJ databases">
        <title>The complete mitochondrial genome of the Japanese bumblebee, Bombus hypocrita hypocrita.</title>
        <authorList>
            <person name="Takahashi J."/>
        </authorList>
    </citation>
    <scope>NUCLEOTIDE SEQUENCE</scope>
</reference>
<dbReference type="GO" id="GO:0005743">
    <property type="term" value="C:mitochondrial inner membrane"/>
    <property type="evidence" value="ECO:0007669"/>
    <property type="project" value="UniProtKB-SubCell"/>
</dbReference>
<dbReference type="Pfam" id="PF00146">
    <property type="entry name" value="NADHdh"/>
    <property type="match status" value="1"/>
</dbReference>